<evidence type="ECO:0008006" key="4">
    <source>
        <dbReference type="Google" id="ProtNLM"/>
    </source>
</evidence>
<feature type="non-terminal residue" evidence="2">
    <location>
        <position position="226"/>
    </location>
</feature>
<accession>A0A813J061</accession>
<sequence length="226" mass="25573">DGGRSFRERLRRNFGAERAAGRRRSAFVSPEASEHWRPSQGREHRGRSSDSAGSRSSRPRSEDAAADLKDSCWSFCSAERRERHGLQRDDWQGWRGPEDPLPKNPQPSWRPEDPMNHEKEQLNENGEAPDDDEADCQDVSDTGLALQCVNLTKQCSKGHHADALRAMCPRSCGVCKSFKKPSCKWHTHTRLAYNITYVSSAAVSTRALRVEGQVHISEHHRGQECR</sequence>
<evidence type="ECO:0000256" key="1">
    <source>
        <dbReference type="SAM" id="MobiDB-lite"/>
    </source>
</evidence>
<protein>
    <recommendedName>
        <fullName evidence="4">ShKT domain-containing protein</fullName>
    </recommendedName>
</protein>
<proteinExistence type="predicted"/>
<feature type="region of interest" description="Disordered" evidence="1">
    <location>
        <begin position="86"/>
        <end position="135"/>
    </location>
</feature>
<dbReference type="AlphaFoldDB" id="A0A813J061"/>
<evidence type="ECO:0000313" key="2">
    <source>
        <dbReference type="EMBL" id="CAE8659726.1"/>
    </source>
</evidence>
<dbReference type="EMBL" id="CAJNNW010016778">
    <property type="protein sequence ID" value="CAE8659726.1"/>
    <property type="molecule type" value="Genomic_DNA"/>
</dbReference>
<evidence type="ECO:0000313" key="3">
    <source>
        <dbReference type="Proteomes" id="UP000626109"/>
    </source>
</evidence>
<gene>
    <name evidence="2" type="ORF">PGLA2088_LOCUS13869</name>
</gene>
<reference evidence="2" key="1">
    <citation type="submission" date="2021-02" db="EMBL/GenBank/DDBJ databases">
        <authorList>
            <person name="Dougan E. K."/>
            <person name="Rhodes N."/>
            <person name="Thang M."/>
            <person name="Chan C."/>
        </authorList>
    </citation>
    <scope>NUCLEOTIDE SEQUENCE</scope>
</reference>
<comment type="caution">
    <text evidence="2">The sequence shown here is derived from an EMBL/GenBank/DDBJ whole genome shotgun (WGS) entry which is preliminary data.</text>
</comment>
<feature type="region of interest" description="Disordered" evidence="1">
    <location>
        <begin position="1"/>
        <end position="67"/>
    </location>
</feature>
<organism evidence="2 3">
    <name type="scientific">Polarella glacialis</name>
    <name type="common">Dinoflagellate</name>
    <dbReference type="NCBI Taxonomy" id="89957"/>
    <lineage>
        <taxon>Eukaryota</taxon>
        <taxon>Sar</taxon>
        <taxon>Alveolata</taxon>
        <taxon>Dinophyceae</taxon>
        <taxon>Suessiales</taxon>
        <taxon>Suessiaceae</taxon>
        <taxon>Polarella</taxon>
    </lineage>
</organism>
<feature type="compositionally biased region" description="Basic and acidic residues" evidence="1">
    <location>
        <begin position="32"/>
        <end position="48"/>
    </location>
</feature>
<feature type="compositionally biased region" description="Basic and acidic residues" evidence="1">
    <location>
        <begin position="110"/>
        <end position="122"/>
    </location>
</feature>
<feature type="compositionally biased region" description="Basic and acidic residues" evidence="1">
    <location>
        <begin position="86"/>
        <end position="101"/>
    </location>
</feature>
<name>A0A813J061_POLGL</name>
<dbReference type="Proteomes" id="UP000626109">
    <property type="component" value="Unassembled WGS sequence"/>
</dbReference>